<dbReference type="EMBL" id="JACCJB010000007">
    <property type="protein sequence ID" value="KAF6225855.1"/>
    <property type="molecule type" value="Genomic_DNA"/>
</dbReference>
<evidence type="ECO:0000259" key="3">
    <source>
        <dbReference type="Pfam" id="PF23076"/>
    </source>
</evidence>
<dbReference type="InterPro" id="IPR057081">
    <property type="entry name" value="PH_N"/>
</dbReference>
<dbReference type="RefSeq" id="XP_037154564.1">
    <property type="nucleotide sequence ID" value="XM_037300716.1"/>
</dbReference>
<evidence type="ECO:0000256" key="1">
    <source>
        <dbReference type="SAM" id="MobiDB-lite"/>
    </source>
</evidence>
<name>A0A8H6CLI2_9LECA</name>
<gene>
    <name evidence="4" type="ORF">HO133_009857</name>
</gene>
<dbReference type="InterPro" id="IPR057082">
    <property type="entry name" value="PH_C"/>
</dbReference>
<accession>A0A8H6CLI2</accession>
<keyword evidence="5" id="KW-1185">Reference proteome</keyword>
<feature type="compositionally biased region" description="Low complexity" evidence="1">
    <location>
        <begin position="241"/>
        <end position="254"/>
    </location>
</feature>
<feature type="compositionally biased region" description="Basic and acidic residues" evidence="1">
    <location>
        <begin position="201"/>
        <end position="228"/>
    </location>
</feature>
<dbReference type="AlphaFoldDB" id="A0A8H6CLI2"/>
<reference evidence="4 5" key="1">
    <citation type="journal article" date="2020" name="Genomics">
        <title>Complete, high-quality genomes from long-read metagenomic sequencing of two wolf lichen thalli reveals enigmatic genome architecture.</title>
        <authorList>
            <person name="McKenzie S.K."/>
            <person name="Walston R.F."/>
            <person name="Allen J.L."/>
        </authorList>
    </citation>
    <scope>NUCLEOTIDE SEQUENCE [LARGE SCALE GENOMIC DNA]</scope>
    <source>
        <strain evidence="4">WasteWater1</strain>
    </source>
</reference>
<evidence type="ECO:0000313" key="5">
    <source>
        <dbReference type="Proteomes" id="UP000593566"/>
    </source>
</evidence>
<dbReference type="Pfam" id="PF23074">
    <property type="entry name" value="PH_FT_N"/>
    <property type="match status" value="1"/>
</dbReference>
<evidence type="ECO:0000313" key="4">
    <source>
        <dbReference type="EMBL" id="KAF6225855.1"/>
    </source>
</evidence>
<feature type="domain" description="PH" evidence="3">
    <location>
        <begin position="417"/>
        <end position="528"/>
    </location>
</feature>
<feature type="region of interest" description="Disordered" evidence="1">
    <location>
        <begin position="182"/>
        <end position="254"/>
    </location>
</feature>
<dbReference type="Pfam" id="PF23076">
    <property type="entry name" value="PH_FT_C"/>
    <property type="match status" value="1"/>
</dbReference>
<evidence type="ECO:0000259" key="2">
    <source>
        <dbReference type="Pfam" id="PF23074"/>
    </source>
</evidence>
<sequence length="537" mass="60850">MASTLLAVAEKAQDVAAALEKFLDPVHDQSAEITALMAECLSTSSALRELDRKIGDFPFHRRYPDISAHLTTVKTSLTYTIRDVERLFGGLGRVAVVPRAEYGYVWDDLCDFFRAESGNTLRRRLEIYCTILEELSDTLIEGLPRDPDLFDELVIKVEKLLDAQDDSFARAFDGIGLEDPVVNRPNSFERRRPQGQNVPQPRREPQPDPRGGGRGDHRHPDMEHDFGRGAHRPPPAPDIPRSPTTSNTFSTHSSSINSVLSSHWLPEVFRQSRPATLLGDTGQTSASLAHAMPGSSTRLEENGYVNVVELPFENGDLLVRLYWRSHDCRSRFLCRTIRPARSRKDVVLPLVSLIVSRSGPFLEFKDVGEGNPKLWACLKFSSYELMVLFFCTFLALRSEDLKMPWKTIKDYDVHKEKELFAGRIVDDRYEHALRLFQEKDTGVVRLQASAQTGTLKRKPIWTAFVTHQIISPTWMSRDTPGVVHLADLQRYVFTEEYTPQRTPTGAHELTFILPTDAKDFVKAVKKLAKSLLDRRGH</sequence>
<organism evidence="4 5">
    <name type="scientific">Letharia lupina</name>
    <dbReference type="NCBI Taxonomy" id="560253"/>
    <lineage>
        <taxon>Eukaryota</taxon>
        <taxon>Fungi</taxon>
        <taxon>Dikarya</taxon>
        <taxon>Ascomycota</taxon>
        <taxon>Pezizomycotina</taxon>
        <taxon>Lecanoromycetes</taxon>
        <taxon>OSLEUM clade</taxon>
        <taxon>Lecanoromycetidae</taxon>
        <taxon>Lecanorales</taxon>
        <taxon>Lecanorineae</taxon>
        <taxon>Parmeliaceae</taxon>
        <taxon>Letharia</taxon>
    </lineage>
</organism>
<dbReference type="Proteomes" id="UP000593566">
    <property type="component" value="Unassembled WGS sequence"/>
</dbReference>
<dbReference type="GeneID" id="59338252"/>
<comment type="caution">
    <text evidence="4">The sequence shown here is derived from an EMBL/GenBank/DDBJ whole genome shotgun (WGS) entry which is preliminary data.</text>
</comment>
<proteinExistence type="predicted"/>
<feature type="domain" description="PH" evidence="2">
    <location>
        <begin position="292"/>
        <end position="416"/>
    </location>
</feature>
<protein>
    <submittedName>
        <fullName evidence="4">Uncharacterized protein</fullName>
    </submittedName>
</protein>